<dbReference type="AlphaFoldDB" id="D7G9J9"/>
<evidence type="ECO:0000313" key="1">
    <source>
        <dbReference type="EMBL" id="CBJ33883.1"/>
    </source>
</evidence>
<sequence length="107" mass="11179">MAFGGAFCSGVTFSITSAPSMSTKIDALALKVANTDCEFCGSPSGGYDASLSSTYEADGSPFSIQGTYDYTVLTGGRGAWCGMERPAHTRTILRLESWPCSAGTMHT</sequence>
<dbReference type="Proteomes" id="UP000002630">
    <property type="component" value="Unassembled WGS sequence"/>
</dbReference>
<dbReference type="InParanoid" id="D7G9J9"/>
<reference evidence="1 2" key="1">
    <citation type="journal article" date="2010" name="Nature">
        <title>The Ectocarpus genome and the independent evolution of multicellularity in brown algae.</title>
        <authorList>
            <person name="Cock J.M."/>
            <person name="Sterck L."/>
            <person name="Rouze P."/>
            <person name="Scornet D."/>
            <person name="Allen A.E."/>
            <person name="Amoutzias G."/>
            <person name="Anthouard V."/>
            <person name="Artiguenave F."/>
            <person name="Aury J.M."/>
            <person name="Badger J.H."/>
            <person name="Beszteri B."/>
            <person name="Billiau K."/>
            <person name="Bonnet E."/>
            <person name="Bothwell J.H."/>
            <person name="Bowler C."/>
            <person name="Boyen C."/>
            <person name="Brownlee C."/>
            <person name="Carrano C.J."/>
            <person name="Charrier B."/>
            <person name="Cho G.Y."/>
            <person name="Coelho S.M."/>
            <person name="Collen J."/>
            <person name="Corre E."/>
            <person name="Da Silva C."/>
            <person name="Delage L."/>
            <person name="Delaroque N."/>
            <person name="Dittami S.M."/>
            <person name="Doulbeau S."/>
            <person name="Elias M."/>
            <person name="Farnham G."/>
            <person name="Gachon C.M."/>
            <person name="Gschloessl B."/>
            <person name="Heesch S."/>
            <person name="Jabbari K."/>
            <person name="Jubin C."/>
            <person name="Kawai H."/>
            <person name="Kimura K."/>
            <person name="Kloareg B."/>
            <person name="Kupper F.C."/>
            <person name="Lang D."/>
            <person name="Le Bail A."/>
            <person name="Leblanc C."/>
            <person name="Lerouge P."/>
            <person name="Lohr M."/>
            <person name="Lopez P.J."/>
            <person name="Martens C."/>
            <person name="Maumus F."/>
            <person name="Michel G."/>
            <person name="Miranda-Saavedra D."/>
            <person name="Morales J."/>
            <person name="Moreau H."/>
            <person name="Motomura T."/>
            <person name="Nagasato C."/>
            <person name="Napoli C.A."/>
            <person name="Nelson D.R."/>
            <person name="Nyvall-Collen P."/>
            <person name="Peters A.F."/>
            <person name="Pommier C."/>
            <person name="Potin P."/>
            <person name="Poulain J."/>
            <person name="Quesneville H."/>
            <person name="Read B."/>
            <person name="Rensing S.A."/>
            <person name="Ritter A."/>
            <person name="Rousvoal S."/>
            <person name="Samanta M."/>
            <person name="Samson G."/>
            <person name="Schroeder D.C."/>
            <person name="Segurens B."/>
            <person name="Strittmatter M."/>
            <person name="Tonon T."/>
            <person name="Tregear J.W."/>
            <person name="Valentin K."/>
            <person name="von Dassow P."/>
            <person name="Yamagishi T."/>
            <person name="Van de Peer Y."/>
            <person name="Wincker P."/>
        </authorList>
    </citation>
    <scope>NUCLEOTIDE SEQUENCE [LARGE SCALE GENOMIC DNA]</scope>
    <source>
        <strain evidence="2">Ec32 / CCAP1310/4</strain>
    </source>
</reference>
<protein>
    <submittedName>
        <fullName evidence="1">Uncharacterized protein</fullName>
    </submittedName>
</protein>
<gene>
    <name evidence="1" type="ORF">Esi_0667_0006</name>
</gene>
<accession>D7G9J9</accession>
<name>D7G9J9_ECTSI</name>
<proteinExistence type="predicted"/>
<evidence type="ECO:0000313" key="2">
    <source>
        <dbReference type="Proteomes" id="UP000002630"/>
    </source>
</evidence>
<organism evidence="1 2">
    <name type="scientific">Ectocarpus siliculosus</name>
    <name type="common">Brown alga</name>
    <name type="synonym">Conferva siliculosa</name>
    <dbReference type="NCBI Taxonomy" id="2880"/>
    <lineage>
        <taxon>Eukaryota</taxon>
        <taxon>Sar</taxon>
        <taxon>Stramenopiles</taxon>
        <taxon>Ochrophyta</taxon>
        <taxon>PX clade</taxon>
        <taxon>Phaeophyceae</taxon>
        <taxon>Ectocarpales</taxon>
        <taxon>Ectocarpaceae</taxon>
        <taxon>Ectocarpus</taxon>
    </lineage>
</organism>
<keyword evidence="2" id="KW-1185">Reference proteome</keyword>
<dbReference type="EMBL" id="FN649760">
    <property type="protein sequence ID" value="CBJ33883.1"/>
    <property type="molecule type" value="Genomic_DNA"/>
</dbReference>